<reference evidence="2" key="1">
    <citation type="submission" date="2014-12" db="EMBL/GenBank/DDBJ databases">
        <title>Insight into the proteome of Arion vulgaris.</title>
        <authorList>
            <person name="Aradska J."/>
            <person name="Bulat T."/>
            <person name="Smidak R."/>
            <person name="Sarate P."/>
            <person name="Gangsoo J."/>
            <person name="Sialana F."/>
            <person name="Bilban M."/>
            <person name="Lubec G."/>
        </authorList>
    </citation>
    <scope>NUCLEOTIDE SEQUENCE</scope>
    <source>
        <tissue evidence="2">Skin</tissue>
    </source>
</reference>
<sequence>INTTSSSDHRTPHTHTKNSIQCSANSSQISPDNESVTISNDVNVKPHEDVHNVDTCDAHKLANFTICDGSHSL</sequence>
<organism evidence="2">
    <name type="scientific">Arion vulgaris</name>
    <dbReference type="NCBI Taxonomy" id="1028688"/>
    <lineage>
        <taxon>Eukaryota</taxon>
        <taxon>Metazoa</taxon>
        <taxon>Spiralia</taxon>
        <taxon>Lophotrochozoa</taxon>
        <taxon>Mollusca</taxon>
        <taxon>Gastropoda</taxon>
        <taxon>Heterobranchia</taxon>
        <taxon>Euthyneura</taxon>
        <taxon>Panpulmonata</taxon>
        <taxon>Eupulmonata</taxon>
        <taxon>Stylommatophora</taxon>
        <taxon>Helicina</taxon>
        <taxon>Arionoidea</taxon>
        <taxon>Arionidae</taxon>
        <taxon>Arion</taxon>
    </lineage>
</organism>
<evidence type="ECO:0000313" key="2">
    <source>
        <dbReference type="EMBL" id="CEK47527.1"/>
    </source>
</evidence>
<dbReference type="AlphaFoldDB" id="A0A0B6XU41"/>
<proteinExistence type="predicted"/>
<name>A0A0B6XU41_9EUPU</name>
<accession>A0A0B6XU41</accession>
<gene>
    <name evidence="2" type="primary">ORF1557</name>
</gene>
<protein>
    <submittedName>
        <fullName evidence="2">Uncharacterized protein</fullName>
    </submittedName>
</protein>
<dbReference type="EMBL" id="HACG01000662">
    <property type="protein sequence ID" value="CEK47527.1"/>
    <property type="molecule type" value="Transcribed_RNA"/>
</dbReference>
<feature type="compositionally biased region" description="Polar residues" evidence="1">
    <location>
        <begin position="17"/>
        <end position="34"/>
    </location>
</feature>
<feature type="non-terminal residue" evidence="2">
    <location>
        <position position="1"/>
    </location>
</feature>
<feature type="region of interest" description="Disordered" evidence="1">
    <location>
        <begin position="1"/>
        <end position="34"/>
    </location>
</feature>
<feature type="non-terminal residue" evidence="2">
    <location>
        <position position="73"/>
    </location>
</feature>
<evidence type="ECO:0000256" key="1">
    <source>
        <dbReference type="SAM" id="MobiDB-lite"/>
    </source>
</evidence>